<feature type="binding site" evidence="17">
    <location>
        <position position="202"/>
    </location>
    <ligand>
        <name>a ubiquinone</name>
        <dbReference type="ChEBI" id="CHEBI:16389"/>
    </ligand>
</feature>
<evidence type="ECO:0000256" key="18">
    <source>
        <dbReference type="PIRSR" id="PIRSR038885-2"/>
    </source>
</evidence>
<feature type="transmembrane region" description="Helical" evidence="19">
    <location>
        <begin position="179"/>
        <end position="201"/>
    </location>
</feature>
<dbReference type="GO" id="GO:0045275">
    <property type="term" value="C:respiratory chain complex III"/>
    <property type="evidence" value="ECO:0007669"/>
    <property type="project" value="InterPro"/>
</dbReference>
<dbReference type="CDD" id="cd00284">
    <property type="entry name" value="Cytochrome_b_N"/>
    <property type="match status" value="1"/>
</dbReference>
<dbReference type="PROSITE" id="PS51003">
    <property type="entry name" value="CYTB_CTER"/>
    <property type="match status" value="1"/>
</dbReference>
<evidence type="ECO:0000256" key="10">
    <source>
        <dbReference type="ARBA" id="ARBA00022982"/>
    </source>
</evidence>
<comment type="cofactor">
    <cofactor evidence="19">
        <name>heme b</name>
        <dbReference type="ChEBI" id="CHEBI:60344"/>
    </cofactor>
    <text evidence="19">Binds 2 heme groups non-covalently.</text>
</comment>
<dbReference type="SUPFAM" id="SSF81648">
    <property type="entry name" value="a domain/subunit of cytochrome bc1 complex (Ubiquinol-cytochrome c reductase)"/>
    <property type="match status" value="1"/>
</dbReference>
<evidence type="ECO:0000256" key="6">
    <source>
        <dbReference type="ARBA" id="ARBA00022660"/>
    </source>
</evidence>
<dbReference type="GO" id="GO:0008121">
    <property type="term" value="F:quinol-cytochrome-c reductase activity"/>
    <property type="evidence" value="ECO:0007669"/>
    <property type="project" value="InterPro"/>
</dbReference>
<dbReference type="GO" id="GO:0016491">
    <property type="term" value="F:oxidoreductase activity"/>
    <property type="evidence" value="ECO:0007669"/>
    <property type="project" value="UniProtKB-UniRule"/>
</dbReference>
<dbReference type="Pfam" id="PF00033">
    <property type="entry name" value="Cytochrome_B"/>
    <property type="match status" value="1"/>
</dbReference>
<evidence type="ECO:0000256" key="17">
    <source>
        <dbReference type="PIRSR" id="PIRSR038885-1"/>
    </source>
</evidence>
<feature type="transmembrane region" description="Helical" evidence="19">
    <location>
        <begin position="37"/>
        <end position="57"/>
    </location>
</feature>
<evidence type="ECO:0000256" key="13">
    <source>
        <dbReference type="ARBA" id="ARBA00023075"/>
    </source>
</evidence>
<keyword evidence="15 19" id="KW-0472">Membrane</keyword>
<dbReference type="CDD" id="cd00290">
    <property type="entry name" value="cytochrome_b_C"/>
    <property type="match status" value="1"/>
</dbReference>
<dbReference type="GO" id="GO:0006122">
    <property type="term" value="P:mitochondrial electron transport, ubiquinol to cytochrome c"/>
    <property type="evidence" value="ECO:0007669"/>
    <property type="project" value="TreeGrafter"/>
</dbReference>
<evidence type="ECO:0000256" key="12">
    <source>
        <dbReference type="ARBA" id="ARBA00023004"/>
    </source>
</evidence>
<dbReference type="Gene3D" id="1.20.810.10">
    <property type="entry name" value="Cytochrome Bc1 Complex, Chain C"/>
    <property type="match status" value="1"/>
</dbReference>
<keyword evidence="8 18" id="KW-0479">Metal-binding</keyword>
<proteinExistence type="inferred from homology"/>
<evidence type="ECO:0000256" key="2">
    <source>
        <dbReference type="ARBA" id="ARBA00004448"/>
    </source>
</evidence>
<feature type="transmembrane region" description="Helical" evidence="19">
    <location>
        <begin position="230"/>
        <end position="251"/>
    </location>
</feature>
<dbReference type="SUPFAM" id="SSF81342">
    <property type="entry name" value="Transmembrane di-heme cytochromes"/>
    <property type="match status" value="1"/>
</dbReference>
<keyword evidence="7 19" id="KW-0812">Transmembrane</keyword>
<dbReference type="InterPro" id="IPR005798">
    <property type="entry name" value="Cyt_b/b6_C"/>
</dbReference>
<dbReference type="PROSITE" id="PS51002">
    <property type="entry name" value="CYTB_NTER"/>
    <property type="match status" value="1"/>
</dbReference>
<name>Q2QJF7_9ECHI</name>
<sequence length="380" mass="43017">MVGPIRKSHPLLAIVNSTFITLPCPGNFFVWWNFGSLLGLCLIVQILTGLFLSMHYIADISMAFSSVSHICRDVSYGWLLRSIHANGASLFFICLYFHIGRGLYYGSYVNTEVWNVGVLLFICVMITAFVGYVLPWGQMSFWGATVITSLFSAVPYLGSSLVQWIWGGFSVDSATLTRFFAFHFLFPFIVAALSAVHLLFLHDTGSNNPTGLESNFDKIPFHSYYTIKDILWFLAVFFIFGFVVLFFPGLLIDPENFIPANPLVTPVHIQPEWYFLFAYAILRSIPNKLGGVLALVGSIAILFLVPFIHVSNQQASFFRPLSQFVFWALIVCFWALTWLGGQPVETPYIELGQAVSVFYFSLFLFWLPFTSYLENLLFIE</sequence>
<gene>
    <name evidence="22" type="primary">cob</name>
</gene>
<keyword evidence="11 19" id="KW-1133">Transmembrane helix</keyword>
<evidence type="ECO:0000256" key="14">
    <source>
        <dbReference type="ARBA" id="ARBA00023128"/>
    </source>
</evidence>
<evidence type="ECO:0000256" key="8">
    <source>
        <dbReference type="ARBA" id="ARBA00022723"/>
    </source>
</evidence>
<evidence type="ECO:0000256" key="1">
    <source>
        <dbReference type="ARBA" id="ARBA00002566"/>
    </source>
</evidence>
<evidence type="ECO:0000256" key="15">
    <source>
        <dbReference type="ARBA" id="ARBA00023136"/>
    </source>
</evidence>
<dbReference type="PIRSF" id="PIRSF038885">
    <property type="entry name" value="COB"/>
    <property type="match status" value="1"/>
</dbReference>
<feature type="transmembrane region" description="Helical" evidence="19">
    <location>
        <begin position="321"/>
        <end position="339"/>
    </location>
</feature>
<feature type="transmembrane region" description="Helical" evidence="19">
    <location>
        <begin position="141"/>
        <end position="167"/>
    </location>
</feature>
<dbReference type="InterPro" id="IPR016174">
    <property type="entry name" value="Di-haem_cyt_TM"/>
</dbReference>
<comment type="function">
    <text evidence="1 19">Component of the ubiquinol-cytochrome c reductase complex (complex III or cytochrome b-c1 complex) that is part of the mitochondrial respiratory chain. The b-c1 complex mediates electron transfer from ubiquinol to cytochrome c. Contributes to the generation of a proton gradient across the mitochondrial membrane that is then used for ATP synthesis.</text>
</comment>
<comment type="cofactor">
    <cofactor evidence="18">
        <name>heme</name>
        <dbReference type="ChEBI" id="CHEBI:30413"/>
    </cofactor>
    <text evidence="18">Binds 2 heme groups non-covalently.</text>
</comment>
<feature type="domain" description="Cytochrome b/b6 N-terminal region profile" evidence="20">
    <location>
        <begin position="2"/>
        <end position="210"/>
    </location>
</feature>
<dbReference type="InterPro" id="IPR048260">
    <property type="entry name" value="Cytochrome_b_C_euk/bac"/>
</dbReference>
<feature type="binding site" description="axial binding residue" evidence="18">
    <location>
        <position position="98"/>
    </location>
    <ligand>
        <name>heme b</name>
        <dbReference type="ChEBI" id="CHEBI:60344"/>
        <label>b566</label>
    </ligand>
    <ligandPart>
        <name>Fe</name>
        <dbReference type="ChEBI" id="CHEBI:18248"/>
    </ligandPart>
</feature>
<keyword evidence="13" id="KW-0830">Ubiquinone</keyword>
<evidence type="ECO:0000256" key="4">
    <source>
        <dbReference type="ARBA" id="ARBA00022448"/>
    </source>
</evidence>
<dbReference type="InterPro" id="IPR036150">
    <property type="entry name" value="Cyt_b/b6_C_sf"/>
</dbReference>
<dbReference type="EMBL" id="DQ068951">
    <property type="protein sequence ID" value="AAY51809.1"/>
    <property type="molecule type" value="Genomic_DNA"/>
</dbReference>
<evidence type="ECO:0000313" key="22">
    <source>
        <dbReference type="EMBL" id="AAY51809.1"/>
    </source>
</evidence>
<keyword evidence="4 19" id="KW-0813">Transport</keyword>
<protein>
    <recommendedName>
        <fullName evidence="3 19">Cytochrome b</fullName>
    </recommendedName>
</protein>
<keyword evidence="10 19" id="KW-0249">Electron transport</keyword>
<feature type="binding site" description="axial binding residue" evidence="18">
    <location>
        <position position="183"/>
    </location>
    <ligand>
        <name>heme b</name>
        <dbReference type="ChEBI" id="CHEBI:60344"/>
        <label>b562</label>
    </ligand>
    <ligandPart>
        <name>Fe</name>
        <dbReference type="ChEBI" id="CHEBI:18248"/>
    </ligandPart>
</feature>
<feature type="binding site" description="axial binding residue" evidence="18">
    <location>
        <position position="84"/>
    </location>
    <ligand>
        <name>heme b</name>
        <dbReference type="ChEBI" id="CHEBI:60344"/>
        <label>b562</label>
    </ligand>
    <ligandPart>
        <name>Fe</name>
        <dbReference type="ChEBI" id="CHEBI:18248"/>
    </ligandPart>
</feature>
<keyword evidence="5 18" id="KW-0349">Heme</keyword>
<dbReference type="AlphaFoldDB" id="Q2QJF7"/>
<evidence type="ECO:0000259" key="20">
    <source>
        <dbReference type="PROSITE" id="PS51002"/>
    </source>
</evidence>
<evidence type="ECO:0000256" key="16">
    <source>
        <dbReference type="ARBA" id="ARBA00061233"/>
    </source>
</evidence>
<accession>Q2QJF7</accession>
<organism evidence="22">
    <name type="scientific">Neogymnocrinus richeri</name>
    <dbReference type="NCBI Taxonomy" id="710152"/>
    <lineage>
        <taxon>Eukaryota</taxon>
        <taxon>Metazoa</taxon>
        <taxon>Echinodermata</taxon>
        <taxon>Pelmatozoa</taxon>
        <taxon>Crinoidea</taxon>
        <taxon>Articulata</taxon>
        <taxon>Cyrtocrinida</taxon>
        <taxon>Sclerocrinidae</taxon>
        <taxon>Neogymnocrinus</taxon>
    </lineage>
</organism>
<evidence type="ECO:0000256" key="19">
    <source>
        <dbReference type="RuleBase" id="RU362117"/>
    </source>
</evidence>
<evidence type="ECO:0000256" key="5">
    <source>
        <dbReference type="ARBA" id="ARBA00022617"/>
    </source>
</evidence>
<evidence type="ECO:0000256" key="3">
    <source>
        <dbReference type="ARBA" id="ARBA00013531"/>
    </source>
</evidence>
<dbReference type="GO" id="GO:0046872">
    <property type="term" value="F:metal ion binding"/>
    <property type="evidence" value="ECO:0007669"/>
    <property type="project" value="UniProtKB-UniRule"/>
</dbReference>
<dbReference type="GO" id="GO:0005743">
    <property type="term" value="C:mitochondrial inner membrane"/>
    <property type="evidence" value="ECO:0007669"/>
    <property type="project" value="UniProtKB-SubCell"/>
</dbReference>
<dbReference type="InterPro" id="IPR005797">
    <property type="entry name" value="Cyt_b/b6_N"/>
</dbReference>
<keyword evidence="9" id="KW-0999">Mitochondrion inner membrane</keyword>
<reference evidence="22" key="1">
    <citation type="journal article" date="2006" name="Mol. Phylogenet. Evol.">
        <title>The complete mitochondrial genomes of the sea lily Gymnocrinus richeri and the feather star Phanogenia gracilis: signature nucleotide bias and unique nad4L gene rearrangement within crinoids.</title>
        <authorList>
            <person name="Scouras A."/>
            <person name="Smith M.J."/>
        </authorList>
    </citation>
    <scope>NUCLEOTIDE SEQUENCE</scope>
</reference>
<feature type="transmembrane region" description="Helical" evidence="19">
    <location>
        <begin position="78"/>
        <end position="99"/>
    </location>
</feature>
<feature type="transmembrane region" description="Helical" evidence="19">
    <location>
        <begin position="12"/>
        <end position="31"/>
    </location>
</feature>
<feature type="transmembrane region" description="Helical" evidence="19">
    <location>
        <begin position="114"/>
        <end position="134"/>
    </location>
</feature>
<comment type="subcellular location">
    <subcellularLocation>
        <location evidence="2">Mitochondrion inner membrane</location>
        <topology evidence="2">Multi-pass membrane protein</topology>
    </subcellularLocation>
</comment>
<dbReference type="Pfam" id="PF00032">
    <property type="entry name" value="Cytochrom_B_C"/>
    <property type="match status" value="1"/>
</dbReference>
<evidence type="ECO:0000256" key="11">
    <source>
        <dbReference type="ARBA" id="ARBA00022989"/>
    </source>
</evidence>
<keyword evidence="6 19" id="KW-0679">Respiratory chain</keyword>
<dbReference type="InterPro" id="IPR027387">
    <property type="entry name" value="Cytb/b6-like_sf"/>
</dbReference>
<feature type="transmembrane region" description="Helical" evidence="19">
    <location>
        <begin position="289"/>
        <end position="309"/>
    </location>
</feature>
<feature type="transmembrane region" description="Helical" evidence="19">
    <location>
        <begin position="351"/>
        <end position="369"/>
    </location>
</feature>
<dbReference type="PANTHER" id="PTHR19271:SF16">
    <property type="entry name" value="CYTOCHROME B"/>
    <property type="match status" value="1"/>
</dbReference>
<feature type="domain" description="Cytochrome b/b6 C-terminal region profile" evidence="21">
    <location>
        <begin position="211"/>
        <end position="380"/>
    </location>
</feature>
<dbReference type="FunFam" id="1.20.810.10:FF:000002">
    <property type="entry name" value="Cytochrome b"/>
    <property type="match status" value="1"/>
</dbReference>
<comment type="similarity">
    <text evidence="16 19">Belongs to the cytochrome b family.</text>
</comment>
<keyword evidence="12 18" id="KW-0408">Iron</keyword>
<evidence type="ECO:0000256" key="9">
    <source>
        <dbReference type="ARBA" id="ARBA00022792"/>
    </source>
</evidence>
<geneLocation type="mitochondrion" evidence="22"/>
<dbReference type="InterPro" id="IPR048259">
    <property type="entry name" value="Cytochrome_b_N_euk/bac"/>
</dbReference>
<dbReference type="InterPro" id="IPR030689">
    <property type="entry name" value="Cytochrome_b"/>
</dbReference>
<evidence type="ECO:0000256" key="7">
    <source>
        <dbReference type="ARBA" id="ARBA00022692"/>
    </source>
</evidence>
<feature type="binding site" description="axial binding residue" evidence="18">
    <location>
        <position position="197"/>
    </location>
    <ligand>
        <name>heme b</name>
        <dbReference type="ChEBI" id="CHEBI:60344"/>
        <label>b566</label>
    </ligand>
    <ligandPart>
        <name>Fe</name>
        <dbReference type="ChEBI" id="CHEBI:18248"/>
    </ligandPart>
</feature>
<evidence type="ECO:0000259" key="21">
    <source>
        <dbReference type="PROSITE" id="PS51003"/>
    </source>
</evidence>
<dbReference type="PANTHER" id="PTHR19271">
    <property type="entry name" value="CYTOCHROME B"/>
    <property type="match status" value="1"/>
</dbReference>
<keyword evidence="14 19" id="KW-0496">Mitochondrion</keyword>